<evidence type="ECO:0000313" key="3">
    <source>
        <dbReference type="EMBL" id="MBA9078722.1"/>
    </source>
</evidence>
<sequence>MKKFLLSAFFIGAVYTAQAQTNLAGTAATTRAVLSMSATDMTRQMYNNLELNEGQYIKLKALNQARLDRYSEIERMYSNDTQMRDAKIKEVNDQLDEQFAEVLTPKQFTAYLEMEGRATSGGASSPEGTSTMNSTSTNVSAGSAAAESAEGEVKVKDDKVKVESSYGEMKKKRKSKN</sequence>
<feature type="compositionally biased region" description="Basic and acidic residues" evidence="1">
    <location>
        <begin position="151"/>
        <end position="162"/>
    </location>
</feature>
<dbReference type="RefSeq" id="WP_182513852.1">
    <property type="nucleotide sequence ID" value="NZ_JACJIQ010000015.1"/>
</dbReference>
<protein>
    <recommendedName>
        <fullName evidence="5">DUF4890 domain-containing protein</fullName>
    </recommendedName>
</protein>
<comment type="caution">
    <text evidence="3">The sequence shown here is derived from an EMBL/GenBank/DDBJ whole genome shotgun (WGS) entry which is preliminary data.</text>
</comment>
<evidence type="ECO:0000313" key="4">
    <source>
        <dbReference type="Proteomes" id="UP000563094"/>
    </source>
</evidence>
<feature type="region of interest" description="Disordered" evidence="1">
    <location>
        <begin position="117"/>
        <end position="177"/>
    </location>
</feature>
<accession>A0A839GIN4</accession>
<feature type="compositionally biased region" description="Low complexity" evidence="1">
    <location>
        <begin position="129"/>
        <end position="148"/>
    </location>
</feature>
<feature type="signal peptide" evidence="2">
    <location>
        <begin position="1"/>
        <end position="19"/>
    </location>
</feature>
<organism evidence="3 4">
    <name type="scientific">Rufibacter quisquiliarum</name>
    <dbReference type="NCBI Taxonomy" id="1549639"/>
    <lineage>
        <taxon>Bacteria</taxon>
        <taxon>Pseudomonadati</taxon>
        <taxon>Bacteroidota</taxon>
        <taxon>Cytophagia</taxon>
        <taxon>Cytophagales</taxon>
        <taxon>Hymenobacteraceae</taxon>
        <taxon>Rufibacter</taxon>
    </lineage>
</organism>
<feature type="chain" id="PRO_5032534928" description="DUF4890 domain-containing protein" evidence="2">
    <location>
        <begin position="20"/>
        <end position="177"/>
    </location>
</feature>
<dbReference type="Proteomes" id="UP000563094">
    <property type="component" value="Unassembled WGS sequence"/>
</dbReference>
<evidence type="ECO:0008006" key="5">
    <source>
        <dbReference type="Google" id="ProtNLM"/>
    </source>
</evidence>
<gene>
    <name evidence="3" type="ORF">FHS90_003452</name>
</gene>
<keyword evidence="2" id="KW-0732">Signal</keyword>
<proteinExistence type="predicted"/>
<evidence type="ECO:0000256" key="1">
    <source>
        <dbReference type="SAM" id="MobiDB-lite"/>
    </source>
</evidence>
<dbReference type="EMBL" id="JACJIQ010000015">
    <property type="protein sequence ID" value="MBA9078722.1"/>
    <property type="molecule type" value="Genomic_DNA"/>
</dbReference>
<evidence type="ECO:0000256" key="2">
    <source>
        <dbReference type="SAM" id="SignalP"/>
    </source>
</evidence>
<name>A0A839GIN4_9BACT</name>
<keyword evidence="4" id="KW-1185">Reference proteome</keyword>
<reference evidence="3 4" key="1">
    <citation type="submission" date="2020-08" db="EMBL/GenBank/DDBJ databases">
        <title>Genomic Encyclopedia of Type Strains, Phase IV (KMG-IV): sequencing the most valuable type-strain genomes for metagenomic binning, comparative biology and taxonomic classification.</title>
        <authorList>
            <person name="Goeker M."/>
        </authorList>
    </citation>
    <scope>NUCLEOTIDE SEQUENCE [LARGE SCALE GENOMIC DNA]</scope>
    <source>
        <strain evidence="3 4">DSM 29854</strain>
    </source>
</reference>
<dbReference type="AlphaFoldDB" id="A0A839GIN4"/>